<gene>
    <name evidence="3" type="ORF">N7G274_008008</name>
</gene>
<sequence length="368" mass="39407">MSMDFVGSPNFSDRSLPRHSANGRRSRAGSRASSFDHRLSIIAEDGNVQPAKPVQTHNRPFSRRFLGEPPRYTNGHRPPQYTLWDVTGPKGEKFQDLRDNAYVARRGGWKRICLIALVIIICIVALVVGLAVGLHKRSSSNSTPASPSSTSSPITGPFPAGSWTFTTFLDSQSAACTSQNSSWKCEPAVTYASSPTNSEAIFNWIIDSTGPDLFTISSTGNPFAIDFNNATLSRVGSGSSNERYTFTTTVQKVVFPSLNVKCYYNTTQFTGDLYTKRAKSYPPNSTASATSSAAAAMASNGVGTAAGGAFANWGFAVDATQSVGGGQDVPACYNYNANTGQVEDLITTGYTVMPAADFCSCAYKNYDP</sequence>
<dbReference type="Proteomes" id="UP001590950">
    <property type="component" value="Unassembled WGS sequence"/>
</dbReference>
<name>A0ABR4A1N2_9LECA</name>
<accession>A0ABR4A1N2</accession>
<evidence type="ECO:0008006" key="5">
    <source>
        <dbReference type="Google" id="ProtNLM"/>
    </source>
</evidence>
<feature type="transmembrane region" description="Helical" evidence="2">
    <location>
        <begin position="112"/>
        <end position="134"/>
    </location>
</feature>
<keyword evidence="2" id="KW-1133">Transmembrane helix</keyword>
<protein>
    <recommendedName>
        <fullName evidence="5">Tat pathway signal sequence</fullName>
    </recommendedName>
</protein>
<feature type="region of interest" description="Disordered" evidence="1">
    <location>
        <begin position="60"/>
        <end position="82"/>
    </location>
</feature>
<reference evidence="3 4" key="1">
    <citation type="submission" date="2024-09" db="EMBL/GenBank/DDBJ databases">
        <title>Rethinking Asexuality: The Enigmatic Case of Functional Sexual Genes in Lepraria (Stereocaulaceae).</title>
        <authorList>
            <person name="Doellman M."/>
            <person name="Sun Y."/>
            <person name="Barcenas-Pena A."/>
            <person name="Lumbsch H.T."/>
            <person name="Grewe F."/>
        </authorList>
    </citation>
    <scope>NUCLEOTIDE SEQUENCE [LARGE SCALE GENOMIC DNA]</scope>
    <source>
        <strain evidence="3 4">Mercado 3170</strain>
    </source>
</reference>
<proteinExistence type="predicted"/>
<evidence type="ECO:0000256" key="1">
    <source>
        <dbReference type="SAM" id="MobiDB-lite"/>
    </source>
</evidence>
<dbReference type="EMBL" id="JBEFKJ010000026">
    <property type="protein sequence ID" value="KAL2039340.1"/>
    <property type="molecule type" value="Genomic_DNA"/>
</dbReference>
<keyword evidence="2" id="KW-0812">Transmembrane</keyword>
<organism evidence="3 4">
    <name type="scientific">Stereocaulon virgatum</name>
    <dbReference type="NCBI Taxonomy" id="373712"/>
    <lineage>
        <taxon>Eukaryota</taxon>
        <taxon>Fungi</taxon>
        <taxon>Dikarya</taxon>
        <taxon>Ascomycota</taxon>
        <taxon>Pezizomycotina</taxon>
        <taxon>Lecanoromycetes</taxon>
        <taxon>OSLEUM clade</taxon>
        <taxon>Lecanoromycetidae</taxon>
        <taxon>Lecanorales</taxon>
        <taxon>Lecanorineae</taxon>
        <taxon>Stereocaulaceae</taxon>
        <taxon>Stereocaulon</taxon>
    </lineage>
</organism>
<evidence type="ECO:0000313" key="3">
    <source>
        <dbReference type="EMBL" id="KAL2039340.1"/>
    </source>
</evidence>
<evidence type="ECO:0000256" key="2">
    <source>
        <dbReference type="SAM" id="Phobius"/>
    </source>
</evidence>
<keyword evidence="2" id="KW-0472">Membrane</keyword>
<keyword evidence="4" id="KW-1185">Reference proteome</keyword>
<evidence type="ECO:0000313" key="4">
    <source>
        <dbReference type="Proteomes" id="UP001590950"/>
    </source>
</evidence>
<feature type="region of interest" description="Disordered" evidence="1">
    <location>
        <begin position="1"/>
        <end position="33"/>
    </location>
</feature>
<comment type="caution">
    <text evidence="3">The sequence shown here is derived from an EMBL/GenBank/DDBJ whole genome shotgun (WGS) entry which is preliminary data.</text>
</comment>